<dbReference type="InterPro" id="IPR001986">
    <property type="entry name" value="Enolpyruvate_Tfrase_dom"/>
</dbReference>
<evidence type="ECO:0000256" key="6">
    <source>
        <dbReference type="ARBA" id="ARBA00022960"/>
    </source>
</evidence>
<dbReference type="EMBL" id="BART01020644">
    <property type="protein sequence ID" value="GAH05050.1"/>
    <property type="molecule type" value="Genomic_DNA"/>
</dbReference>
<dbReference type="GO" id="GO:0009252">
    <property type="term" value="P:peptidoglycan biosynthetic process"/>
    <property type="evidence" value="ECO:0007669"/>
    <property type="project" value="UniProtKB-KW"/>
</dbReference>
<proteinExistence type="inferred from homology"/>
<reference evidence="17" key="1">
    <citation type="journal article" date="2014" name="Front. Microbiol.">
        <title>High frequency of phylogenetically diverse reductive dehalogenase-homologous genes in deep subseafloor sedimentary metagenomes.</title>
        <authorList>
            <person name="Kawai M."/>
            <person name="Futagami T."/>
            <person name="Toyoda A."/>
            <person name="Takaki Y."/>
            <person name="Nishi S."/>
            <person name="Hori S."/>
            <person name="Arai W."/>
            <person name="Tsubouchi T."/>
            <person name="Morono Y."/>
            <person name="Uchiyama I."/>
            <person name="Ito T."/>
            <person name="Fujiyama A."/>
            <person name="Inagaki F."/>
            <person name="Takami H."/>
        </authorList>
    </citation>
    <scope>NUCLEOTIDE SEQUENCE</scope>
    <source>
        <strain evidence="17">Expedition CK06-06</strain>
    </source>
</reference>
<feature type="non-terminal residue" evidence="17">
    <location>
        <position position="1"/>
    </location>
</feature>
<comment type="similarity">
    <text evidence="10">Belongs to the EPSP synthase family. MurA subfamily.</text>
</comment>
<dbReference type="InterPro" id="IPR050068">
    <property type="entry name" value="MurA_subfamily"/>
</dbReference>
<dbReference type="AlphaFoldDB" id="X1D9U0"/>
<evidence type="ECO:0000259" key="16">
    <source>
        <dbReference type="Pfam" id="PF00275"/>
    </source>
</evidence>
<dbReference type="PANTHER" id="PTHR43783">
    <property type="entry name" value="UDP-N-ACETYLGLUCOSAMINE 1-CARBOXYVINYLTRANSFERASE"/>
    <property type="match status" value="1"/>
</dbReference>
<dbReference type="GO" id="GO:0008360">
    <property type="term" value="P:regulation of cell shape"/>
    <property type="evidence" value="ECO:0007669"/>
    <property type="project" value="UniProtKB-KW"/>
</dbReference>
<keyword evidence="4" id="KW-0132">Cell division</keyword>
<evidence type="ECO:0000256" key="7">
    <source>
        <dbReference type="ARBA" id="ARBA00022984"/>
    </source>
</evidence>
<comment type="catalytic activity">
    <reaction evidence="15">
        <text>phosphoenolpyruvate + UDP-N-acetyl-alpha-D-glucosamine = UDP-N-acetyl-3-O-(1-carboxyvinyl)-alpha-D-glucosamine + phosphate</text>
        <dbReference type="Rhea" id="RHEA:18681"/>
        <dbReference type="ChEBI" id="CHEBI:43474"/>
        <dbReference type="ChEBI" id="CHEBI:57705"/>
        <dbReference type="ChEBI" id="CHEBI:58702"/>
        <dbReference type="ChEBI" id="CHEBI:68483"/>
        <dbReference type="EC" id="2.5.1.7"/>
    </reaction>
</comment>
<dbReference type="GO" id="GO:0008760">
    <property type="term" value="F:UDP-N-acetylglucosamine 1-carboxyvinyltransferase activity"/>
    <property type="evidence" value="ECO:0007669"/>
    <property type="project" value="UniProtKB-EC"/>
</dbReference>
<sequence length="235" mass="24830">QDGAKIAGVGTRTLTIEGVKSLRGCRHACMADRIETLTFLAAGAITGGDIVVDGCSPGVITKELEALRVAGATIECMKQEGIDSPEQKIHVIGPKRLQPVSVITSTYPGFHTDFQPFFSTLMALADGQSTITETVIEGRFSHLGELAKMGAQIEIHNGDFTCPNGKQGQIATIDGVDTLHGANVYCHDLRAGAALLIAALAADGETVIENAPIIDRGYENIDGKLLGLRAYVSRQ</sequence>
<evidence type="ECO:0000256" key="10">
    <source>
        <dbReference type="ARBA" id="ARBA00038367"/>
    </source>
</evidence>
<keyword evidence="9" id="KW-0961">Cell wall biogenesis/degradation</keyword>
<evidence type="ECO:0000256" key="11">
    <source>
        <dbReference type="ARBA" id="ARBA00039108"/>
    </source>
</evidence>
<evidence type="ECO:0000256" key="12">
    <source>
        <dbReference type="ARBA" id="ARBA00039754"/>
    </source>
</evidence>
<evidence type="ECO:0000256" key="15">
    <source>
        <dbReference type="ARBA" id="ARBA00047527"/>
    </source>
</evidence>
<dbReference type="PANTHER" id="PTHR43783:SF1">
    <property type="entry name" value="UDP-N-ACETYLGLUCOSAMINE 1-CARBOXYVINYLTRANSFERASE"/>
    <property type="match status" value="1"/>
</dbReference>
<organism evidence="17">
    <name type="scientific">marine sediment metagenome</name>
    <dbReference type="NCBI Taxonomy" id="412755"/>
    <lineage>
        <taxon>unclassified sequences</taxon>
        <taxon>metagenomes</taxon>
        <taxon>ecological metagenomes</taxon>
    </lineage>
</organism>
<keyword evidence="6" id="KW-0133">Cell shape</keyword>
<comment type="pathway">
    <text evidence="2">Cell wall biogenesis; peptidoglycan biosynthesis.</text>
</comment>
<keyword evidence="7" id="KW-0573">Peptidoglycan synthesis</keyword>
<dbReference type="GO" id="GO:0005737">
    <property type="term" value="C:cytoplasm"/>
    <property type="evidence" value="ECO:0007669"/>
    <property type="project" value="UniProtKB-SubCell"/>
</dbReference>
<keyword evidence="8" id="KW-0131">Cell cycle</keyword>
<dbReference type="EC" id="2.5.1.7" evidence="11"/>
<comment type="caution">
    <text evidence="17">The sequence shown here is derived from an EMBL/GenBank/DDBJ whole genome shotgun (WGS) entry which is preliminary data.</text>
</comment>
<evidence type="ECO:0000256" key="13">
    <source>
        <dbReference type="ARBA" id="ARBA00042443"/>
    </source>
</evidence>
<evidence type="ECO:0000256" key="5">
    <source>
        <dbReference type="ARBA" id="ARBA00022679"/>
    </source>
</evidence>
<dbReference type="Gene3D" id="3.65.10.10">
    <property type="entry name" value="Enolpyruvate transferase domain"/>
    <property type="match status" value="2"/>
</dbReference>
<dbReference type="Pfam" id="PF00275">
    <property type="entry name" value="EPSP_synthase"/>
    <property type="match status" value="1"/>
</dbReference>
<accession>X1D9U0</accession>
<gene>
    <name evidence="17" type="ORF">S01H4_38292</name>
</gene>
<feature type="domain" description="Enolpyruvate transferase" evidence="16">
    <location>
        <begin position="3"/>
        <end position="225"/>
    </location>
</feature>
<protein>
    <recommendedName>
        <fullName evidence="12">UDP-N-acetylglucosamine 1-carboxyvinyltransferase</fullName>
        <ecNumber evidence="11">2.5.1.7</ecNumber>
    </recommendedName>
    <alternativeName>
        <fullName evidence="13">Enoylpyruvate transferase</fullName>
    </alternativeName>
    <alternativeName>
        <fullName evidence="14">UDP-N-acetylglucosamine enolpyruvyl transferase</fullName>
    </alternativeName>
</protein>
<dbReference type="SUPFAM" id="SSF55205">
    <property type="entry name" value="EPT/RTPC-like"/>
    <property type="match status" value="1"/>
</dbReference>
<evidence type="ECO:0000256" key="2">
    <source>
        <dbReference type="ARBA" id="ARBA00004752"/>
    </source>
</evidence>
<evidence type="ECO:0000256" key="8">
    <source>
        <dbReference type="ARBA" id="ARBA00023306"/>
    </source>
</evidence>
<evidence type="ECO:0000256" key="1">
    <source>
        <dbReference type="ARBA" id="ARBA00004496"/>
    </source>
</evidence>
<evidence type="ECO:0000256" key="14">
    <source>
        <dbReference type="ARBA" id="ARBA00042842"/>
    </source>
</evidence>
<keyword evidence="5" id="KW-0808">Transferase</keyword>
<keyword evidence="3" id="KW-0963">Cytoplasm</keyword>
<name>X1D9U0_9ZZZZ</name>
<dbReference type="GO" id="GO:0071555">
    <property type="term" value="P:cell wall organization"/>
    <property type="evidence" value="ECO:0007669"/>
    <property type="project" value="UniProtKB-KW"/>
</dbReference>
<evidence type="ECO:0000313" key="17">
    <source>
        <dbReference type="EMBL" id="GAH05050.1"/>
    </source>
</evidence>
<evidence type="ECO:0000256" key="9">
    <source>
        <dbReference type="ARBA" id="ARBA00023316"/>
    </source>
</evidence>
<comment type="subcellular location">
    <subcellularLocation>
        <location evidence="1">Cytoplasm</location>
    </subcellularLocation>
</comment>
<evidence type="ECO:0000256" key="3">
    <source>
        <dbReference type="ARBA" id="ARBA00022490"/>
    </source>
</evidence>
<dbReference type="InterPro" id="IPR036968">
    <property type="entry name" value="Enolpyruvate_Tfrase_sf"/>
</dbReference>
<dbReference type="GO" id="GO:0051301">
    <property type="term" value="P:cell division"/>
    <property type="evidence" value="ECO:0007669"/>
    <property type="project" value="UniProtKB-KW"/>
</dbReference>
<evidence type="ECO:0000256" key="4">
    <source>
        <dbReference type="ARBA" id="ARBA00022618"/>
    </source>
</evidence>
<dbReference type="InterPro" id="IPR013792">
    <property type="entry name" value="RNA3'P_cycl/enolpyr_Trfase_a/b"/>
</dbReference>